<evidence type="ECO:0000259" key="5">
    <source>
        <dbReference type="SMART" id="SM00062"/>
    </source>
</evidence>
<dbReference type="InterPro" id="IPR051455">
    <property type="entry name" value="Bact_solute-bind_prot3"/>
</dbReference>
<dbReference type="CDD" id="cd13688">
    <property type="entry name" value="PBP2_GltI_DEBP"/>
    <property type="match status" value="1"/>
</dbReference>
<proteinExistence type="inferred from homology"/>
<sequence>MHIKKSILIGAAFVASMSMTLPAMAETTLAKIKSSGIIKLGYRENSIPFSFVGDDKQPRGYSVDLCRIVADDVAKQLKLAKLNVRWVPVTAKSRFDALKNGEIDLECGNTTQTLSRRADFDFSLMTYVDGASLLFRQGEAPRSEAEMKGQRVAVVAGTTTEKTLAEQIGAGKLDMTVIKVADHDAAMKALADKTATGYAADRTVLITTAMVRGQGQGFDISEMQFSYEPYGLTMRRDADFRLAVDRTLARLYRSGDISPILKTWLEPIGKPSDVLKAMFLLNGLPE</sequence>
<feature type="signal peptide" evidence="4">
    <location>
        <begin position="1"/>
        <end position="25"/>
    </location>
</feature>
<keyword evidence="2" id="KW-0813">Transport</keyword>
<dbReference type="Gene3D" id="3.40.190.10">
    <property type="entry name" value="Periplasmic binding protein-like II"/>
    <property type="match status" value="2"/>
</dbReference>
<gene>
    <name evidence="6" type="ORF">DFR35_1514</name>
</gene>
<reference evidence="6 7" key="1">
    <citation type="submission" date="2018-10" db="EMBL/GenBank/DDBJ databases">
        <title>Genomic Encyclopedia of Type Strains, Phase IV (KMG-IV): sequencing the most valuable type-strain genomes for metagenomic binning, comparative biology and taxonomic classification.</title>
        <authorList>
            <person name="Goeker M."/>
        </authorList>
    </citation>
    <scope>NUCLEOTIDE SEQUENCE [LARGE SCALE GENOMIC DNA]</scope>
    <source>
        <strain evidence="6 7">DSM 26916</strain>
    </source>
</reference>
<keyword evidence="3 4" id="KW-0732">Signal</keyword>
<dbReference type="GO" id="GO:0005576">
    <property type="term" value="C:extracellular region"/>
    <property type="evidence" value="ECO:0007669"/>
    <property type="project" value="TreeGrafter"/>
</dbReference>
<comment type="caution">
    <text evidence="6">The sequence shown here is derived from an EMBL/GenBank/DDBJ whole genome shotgun (WGS) entry which is preliminary data.</text>
</comment>
<keyword evidence="7" id="KW-1185">Reference proteome</keyword>
<name>A0A497XDX3_9PROT</name>
<evidence type="ECO:0000256" key="2">
    <source>
        <dbReference type="ARBA" id="ARBA00022448"/>
    </source>
</evidence>
<dbReference type="EMBL" id="RCCI01000005">
    <property type="protein sequence ID" value="RLJ64866.1"/>
    <property type="molecule type" value="Genomic_DNA"/>
</dbReference>
<dbReference type="Pfam" id="PF00497">
    <property type="entry name" value="SBP_bac_3"/>
    <property type="match status" value="1"/>
</dbReference>
<evidence type="ECO:0000313" key="6">
    <source>
        <dbReference type="EMBL" id="RLJ64866.1"/>
    </source>
</evidence>
<evidence type="ECO:0000256" key="3">
    <source>
        <dbReference type="ARBA" id="ARBA00022729"/>
    </source>
</evidence>
<protein>
    <submittedName>
        <fullName evidence="6">Amino acid ABC transporter substrate-binding protein (PAAT family)</fullName>
    </submittedName>
</protein>
<dbReference type="InterPro" id="IPR001638">
    <property type="entry name" value="Solute-binding_3/MltF_N"/>
</dbReference>
<dbReference type="SMART" id="SM00062">
    <property type="entry name" value="PBPb"/>
    <property type="match status" value="1"/>
</dbReference>
<dbReference type="Proteomes" id="UP000268908">
    <property type="component" value="Unassembled WGS sequence"/>
</dbReference>
<dbReference type="GO" id="GO:0006865">
    <property type="term" value="P:amino acid transport"/>
    <property type="evidence" value="ECO:0007669"/>
    <property type="project" value="TreeGrafter"/>
</dbReference>
<evidence type="ECO:0000256" key="4">
    <source>
        <dbReference type="SAM" id="SignalP"/>
    </source>
</evidence>
<feature type="domain" description="Solute-binding protein family 3/N-terminal" evidence="5">
    <location>
        <begin position="37"/>
        <end position="268"/>
    </location>
</feature>
<evidence type="ECO:0000256" key="1">
    <source>
        <dbReference type="ARBA" id="ARBA00010333"/>
    </source>
</evidence>
<dbReference type="AlphaFoldDB" id="A0A497XDX3"/>
<dbReference type="SUPFAM" id="SSF53850">
    <property type="entry name" value="Periplasmic binding protein-like II"/>
    <property type="match status" value="1"/>
</dbReference>
<evidence type="ECO:0000313" key="7">
    <source>
        <dbReference type="Proteomes" id="UP000268908"/>
    </source>
</evidence>
<comment type="similarity">
    <text evidence="1">Belongs to the bacterial solute-binding protein 3 family.</text>
</comment>
<organism evidence="6 7">
    <name type="scientific">Sulfurisoma sediminicola</name>
    <dbReference type="NCBI Taxonomy" id="1381557"/>
    <lineage>
        <taxon>Bacteria</taxon>
        <taxon>Pseudomonadati</taxon>
        <taxon>Pseudomonadota</taxon>
        <taxon>Betaproteobacteria</taxon>
        <taxon>Nitrosomonadales</taxon>
        <taxon>Sterolibacteriaceae</taxon>
        <taxon>Sulfurisoma</taxon>
    </lineage>
</organism>
<dbReference type="GO" id="GO:0030288">
    <property type="term" value="C:outer membrane-bounded periplasmic space"/>
    <property type="evidence" value="ECO:0007669"/>
    <property type="project" value="TreeGrafter"/>
</dbReference>
<feature type="chain" id="PRO_5019813835" evidence="4">
    <location>
        <begin position="26"/>
        <end position="286"/>
    </location>
</feature>
<dbReference type="PANTHER" id="PTHR30085">
    <property type="entry name" value="AMINO ACID ABC TRANSPORTER PERMEASE"/>
    <property type="match status" value="1"/>
</dbReference>
<dbReference type="PANTHER" id="PTHR30085:SF2">
    <property type="entry name" value="GLUTAMATE_ASPARTATE IMPORT SOLUTE-BINDING PROTEIN"/>
    <property type="match status" value="1"/>
</dbReference>
<accession>A0A497XDX3</accession>